<evidence type="ECO:0000313" key="3">
    <source>
        <dbReference type="Proteomes" id="UP001597497"/>
    </source>
</evidence>
<keyword evidence="1" id="KW-1133">Transmembrane helix</keyword>
<keyword evidence="1" id="KW-0472">Membrane</keyword>
<keyword evidence="3" id="KW-1185">Reference proteome</keyword>
<evidence type="ECO:0000313" key="2">
    <source>
        <dbReference type="EMBL" id="MFD2670656.1"/>
    </source>
</evidence>
<accession>A0ABW5R7C1</accession>
<reference evidence="3" key="1">
    <citation type="journal article" date="2019" name="Int. J. Syst. Evol. Microbiol.">
        <title>The Global Catalogue of Microorganisms (GCM) 10K type strain sequencing project: providing services to taxonomists for standard genome sequencing and annotation.</title>
        <authorList>
            <consortium name="The Broad Institute Genomics Platform"/>
            <consortium name="The Broad Institute Genome Sequencing Center for Infectious Disease"/>
            <person name="Wu L."/>
            <person name="Ma J."/>
        </authorList>
    </citation>
    <scope>NUCLEOTIDE SEQUENCE [LARGE SCALE GENOMIC DNA]</scope>
    <source>
        <strain evidence="3">KCTC 33676</strain>
    </source>
</reference>
<feature type="transmembrane region" description="Helical" evidence="1">
    <location>
        <begin position="20"/>
        <end position="43"/>
    </location>
</feature>
<keyword evidence="1" id="KW-0812">Transmembrane</keyword>
<name>A0ABW5R7C1_9BACL</name>
<organism evidence="2 3">
    <name type="scientific">Marinicrinis sediminis</name>
    <dbReference type="NCBI Taxonomy" id="1652465"/>
    <lineage>
        <taxon>Bacteria</taxon>
        <taxon>Bacillati</taxon>
        <taxon>Bacillota</taxon>
        <taxon>Bacilli</taxon>
        <taxon>Bacillales</taxon>
        <taxon>Paenibacillaceae</taxon>
    </lineage>
</organism>
<evidence type="ECO:0000256" key="1">
    <source>
        <dbReference type="SAM" id="Phobius"/>
    </source>
</evidence>
<dbReference type="RefSeq" id="WP_379928073.1">
    <property type="nucleotide sequence ID" value="NZ_JBHUMM010000005.1"/>
</dbReference>
<gene>
    <name evidence="2" type="ORF">ACFSUC_03415</name>
</gene>
<protein>
    <submittedName>
        <fullName evidence="2">YqzM family protein</fullName>
    </submittedName>
</protein>
<proteinExistence type="predicted"/>
<dbReference type="Proteomes" id="UP001597497">
    <property type="component" value="Unassembled WGS sequence"/>
</dbReference>
<dbReference type="EMBL" id="JBHUMM010000005">
    <property type="protein sequence ID" value="MFD2670656.1"/>
    <property type="molecule type" value="Genomic_DNA"/>
</dbReference>
<sequence length="48" mass="5466">MSDPQNPELHVNEEPRNDFIDVGVGFAATFGFFFVVCVVFTFIQYFSS</sequence>
<comment type="caution">
    <text evidence="2">The sequence shown here is derived from an EMBL/GenBank/DDBJ whole genome shotgun (WGS) entry which is preliminary data.</text>
</comment>
<dbReference type="Pfam" id="PF14141">
    <property type="entry name" value="YqzM"/>
    <property type="match status" value="1"/>
</dbReference>
<dbReference type="InterPro" id="IPR025416">
    <property type="entry name" value="YqzM"/>
</dbReference>